<protein>
    <submittedName>
        <fullName evidence="1">Uncharacterized protein</fullName>
    </submittedName>
</protein>
<organism evidence="1">
    <name type="scientific">uncultured Caudovirales phage</name>
    <dbReference type="NCBI Taxonomy" id="2100421"/>
    <lineage>
        <taxon>Viruses</taxon>
        <taxon>Duplodnaviria</taxon>
        <taxon>Heunggongvirae</taxon>
        <taxon>Uroviricota</taxon>
        <taxon>Caudoviricetes</taxon>
        <taxon>Peduoviridae</taxon>
        <taxon>Maltschvirus</taxon>
        <taxon>Maltschvirus maltsch</taxon>
    </lineage>
</organism>
<evidence type="ECO:0000313" key="1">
    <source>
        <dbReference type="EMBL" id="CAB4168362.1"/>
    </source>
</evidence>
<proteinExistence type="predicted"/>
<name>A0A6J5PB79_9CAUD</name>
<sequence>MGANAQTSVPLFVANSVLTAAQQNISAATGIPVFATTVTRDAAFGGSNKVLAEGQLCYLESIDVVQYYTGAAWATVGPASGGLALVTAETAFTTAASVSLAASTFTSTYRNYRVIFQLSAASTTLTITSRLRASGTDSSSALYNQMSTGLTQVNTASNRAGDNLTSWTIQPAGVGGDYALSLDVLNPQTTKATQIQGALTCDDAATFVGRSVNGIYNATTSYDAMSFIASTGTITGTYAVYGYSK</sequence>
<dbReference type="EMBL" id="LR796825">
    <property type="protein sequence ID" value="CAB4168362.1"/>
    <property type="molecule type" value="Genomic_DNA"/>
</dbReference>
<gene>
    <name evidence="1" type="ORF">UFOVP877_4</name>
</gene>
<reference evidence="1" key="1">
    <citation type="submission" date="2020-05" db="EMBL/GenBank/DDBJ databases">
        <authorList>
            <person name="Chiriac C."/>
            <person name="Salcher M."/>
            <person name="Ghai R."/>
            <person name="Kavagutti S V."/>
        </authorList>
    </citation>
    <scope>NUCLEOTIDE SEQUENCE</scope>
</reference>
<accession>A0A6J5PB79</accession>